<dbReference type="InterPro" id="IPR050597">
    <property type="entry name" value="Cytochrome_c_Oxidase_Subunit"/>
</dbReference>
<evidence type="ECO:0000256" key="4">
    <source>
        <dbReference type="ARBA" id="ARBA00022723"/>
    </source>
</evidence>
<evidence type="ECO:0000256" key="2">
    <source>
        <dbReference type="ARBA" id="ARBA00022448"/>
    </source>
</evidence>
<dbReference type="InterPro" id="IPR024167">
    <property type="entry name" value="Cytochrome_c4-like"/>
</dbReference>
<dbReference type="PRINTS" id="PR00605">
    <property type="entry name" value="CYTCHROMECIC"/>
</dbReference>
<proteinExistence type="predicted"/>
<keyword evidence="11" id="KW-1185">Reference proteome</keyword>
<keyword evidence="7 8" id="KW-0408">Iron</keyword>
<evidence type="ECO:0000256" key="6">
    <source>
        <dbReference type="ARBA" id="ARBA00022982"/>
    </source>
</evidence>
<evidence type="ECO:0000256" key="1">
    <source>
        <dbReference type="ARBA" id="ARBA00004418"/>
    </source>
</evidence>
<dbReference type="EMBL" id="JACHXO010000004">
    <property type="protein sequence ID" value="MBB3195378.1"/>
    <property type="molecule type" value="Genomic_DNA"/>
</dbReference>
<keyword evidence="4 8" id="KW-0479">Metal-binding</keyword>
<reference evidence="10 11" key="1">
    <citation type="submission" date="2020-08" db="EMBL/GenBank/DDBJ databases">
        <title>Genomic Encyclopedia of Type Strains, Phase III (KMG-III): the genomes of soil and plant-associated and newly described type strains.</title>
        <authorList>
            <person name="Whitman W."/>
        </authorList>
    </citation>
    <scope>NUCLEOTIDE SEQUENCE [LARGE SCALE GENOMIC DNA]</scope>
    <source>
        <strain evidence="10 11">CECT 7247</strain>
    </source>
</reference>
<dbReference type="PROSITE" id="PS51007">
    <property type="entry name" value="CYTC"/>
    <property type="match status" value="2"/>
</dbReference>
<comment type="caution">
    <text evidence="10">The sequence shown here is derived from an EMBL/GenBank/DDBJ whole genome shotgun (WGS) entry which is preliminary data.</text>
</comment>
<feature type="domain" description="Cytochrome c" evidence="9">
    <location>
        <begin position="22"/>
        <end position="101"/>
    </location>
</feature>
<dbReference type="Pfam" id="PF00034">
    <property type="entry name" value="Cytochrom_C"/>
    <property type="match status" value="2"/>
</dbReference>
<dbReference type="PANTHER" id="PTHR33751:SF9">
    <property type="entry name" value="CYTOCHROME C4"/>
    <property type="match status" value="1"/>
</dbReference>
<evidence type="ECO:0000256" key="3">
    <source>
        <dbReference type="ARBA" id="ARBA00022617"/>
    </source>
</evidence>
<accession>A0ABR6GTD8</accession>
<evidence type="ECO:0000256" key="5">
    <source>
        <dbReference type="ARBA" id="ARBA00022764"/>
    </source>
</evidence>
<organism evidence="10 11">
    <name type="scientific">Roseateles terrae</name>
    <dbReference type="NCBI Taxonomy" id="431060"/>
    <lineage>
        <taxon>Bacteria</taxon>
        <taxon>Pseudomonadati</taxon>
        <taxon>Pseudomonadota</taxon>
        <taxon>Betaproteobacteria</taxon>
        <taxon>Burkholderiales</taxon>
        <taxon>Sphaerotilaceae</taxon>
        <taxon>Roseateles</taxon>
    </lineage>
</organism>
<feature type="domain" description="Cytochrome c" evidence="9">
    <location>
        <begin position="111"/>
        <end position="199"/>
    </location>
</feature>
<dbReference type="SUPFAM" id="SSF46626">
    <property type="entry name" value="Cytochrome c"/>
    <property type="match status" value="2"/>
</dbReference>
<evidence type="ECO:0000256" key="8">
    <source>
        <dbReference type="PROSITE-ProRule" id="PRU00433"/>
    </source>
</evidence>
<dbReference type="InterPro" id="IPR009056">
    <property type="entry name" value="Cyt_c-like_dom"/>
</dbReference>
<dbReference type="Gene3D" id="1.10.760.10">
    <property type="entry name" value="Cytochrome c-like domain"/>
    <property type="match status" value="2"/>
</dbReference>
<dbReference type="InterPro" id="IPR008168">
    <property type="entry name" value="Cyt_C_IC"/>
</dbReference>
<dbReference type="PIRSF" id="PIRSF000005">
    <property type="entry name" value="Cytochrome_c4"/>
    <property type="match status" value="1"/>
</dbReference>
<keyword evidence="6" id="KW-0249">Electron transport</keyword>
<keyword evidence="3 8" id="KW-0349">Heme</keyword>
<comment type="subcellular location">
    <subcellularLocation>
        <location evidence="1">Periplasm</location>
    </subcellularLocation>
</comment>
<gene>
    <name evidence="10" type="ORF">FHS28_002781</name>
</gene>
<dbReference type="InterPro" id="IPR036909">
    <property type="entry name" value="Cyt_c-like_dom_sf"/>
</dbReference>
<keyword evidence="2" id="KW-0813">Transport</keyword>
<protein>
    <submittedName>
        <fullName evidence="10">Cytochrome c553</fullName>
    </submittedName>
</protein>
<evidence type="ECO:0000313" key="11">
    <source>
        <dbReference type="Proteomes" id="UP000574369"/>
    </source>
</evidence>
<keyword evidence="5" id="KW-0574">Periplasm</keyword>
<evidence type="ECO:0000259" key="9">
    <source>
        <dbReference type="PROSITE" id="PS51007"/>
    </source>
</evidence>
<dbReference type="Proteomes" id="UP000574369">
    <property type="component" value="Unassembled WGS sequence"/>
</dbReference>
<sequence length="199" mass="20676">MSSLVLLSGAAWAADNQPAAKPDLAKGQATSTQVCAACHTADGSRGSPANPILQGQHADYLAKQLHEFKAGKRVNAVMNGMAATLSDDDIRNVAAFYASKQAKPGSSKNKELVSLGEKIYRGGIADKQVPACAGCHSPNGAGIPAQYPRLAGQHSDYTEAQLTNFRAGARANNVAMAAIAAKLSDREIKAVADYIAGLR</sequence>
<name>A0ABR6GTD8_9BURK</name>
<evidence type="ECO:0000256" key="7">
    <source>
        <dbReference type="ARBA" id="ARBA00023004"/>
    </source>
</evidence>
<evidence type="ECO:0000313" key="10">
    <source>
        <dbReference type="EMBL" id="MBB3195378.1"/>
    </source>
</evidence>
<dbReference type="PANTHER" id="PTHR33751">
    <property type="entry name" value="CBB3-TYPE CYTOCHROME C OXIDASE SUBUNIT FIXP"/>
    <property type="match status" value="1"/>
</dbReference>